<evidence type="ECO:0000256" key="3">
    <source>
        <dbReference type="ARBA" id="ARBA00022691"/>
    </source>
</evidence>
<protein>
    <recommendedName>
        <fullName evidence="6">Acyl-homoserine-lactone synthase</fullName>
        <ecNumber evidence="6">2.3.1.184</ecNumber>
    </recommendedName>
    <alternativeName>
        <fullName evidence="6">Autoinducer synthesis protein</fullName>
    </alternativeName>
</protein>
<keyword evidence="2 6" id="KW-0808">Transferase</keyword>
<dbReference type="PRINTS" id="PR01549">
    <property type="entry name" value="AUTOINDCRSYN"/>
</dbReference>
<evidence type="ECO:0000256" key="5">
    <source>
        <dbReference type="PROSITE-ProRule" id="PRU00533"/>
    </source>
</evidence>
<dbReference type="STRING" id="555512.SAMN04487993_100688"/>
<evidence type="ECO:0000256" key="6">
    <source>
        <dbReference type="RuleBase" id="RU361135"/>
    </source>
</evidence>
<dbReference type="GO" id="GO:0009372">
    <property type="term" value="P:quorum sensing"/>
    <property type="evidence" value="ECO:0007669"/>
    <property type="project" value="UniProtKB-UniRule"/>
</dbReference>
<name>A0A1G8LCU9_9RHOB</name>
<dbReference type="Proteomes" id="UP000199093">
    <property type="component" value="Unassembled WGS sequence"/>
</dbReference>
<dbReference type="GO" id="GO:0061579">
    <property type="term" value="F:N-acyl homoserine lactone synthase activity"/>
    <property type="evidence" value="ECO:0007669"/>
    <property type="project" value="UniProtKB-UniRule"/>
</dbReference>
<dbReference type="EMBL" id="FNEJ01000006">
    <property type="protein sequence ID" value="SDI53475.1"/>
    <property type="molecule type" value="Genomic_DNA"/>
</dbReference>
<dbReference type="InterPro" id="IPR016181">
    <property type="entry name" value="Acyl_CoA_acyltransferase"/>
</dbReference>
<accession>A0A1G8LCU9</accession>
<gene>
    <name evidence="7" type="ORF">SAMN04487993_100688</name>
</gene>
<comment type="catalytic activity">
    <reaction evidence="6">
        <text>a fatty acyl-[ACP] + S-adenosyl-L-methionine = an N-acyl-L-homoserine lactone + S-methyl-5'-thioadenosine + holo-[ACP] + H(+)</text>
        <dbReference type="Rhea" id="RHEA:10096"/>
        <dbReference type="Rhea" id="RHEA-COMP:9685"/>
        <dbReference type="Rhea" id="RHEA-COMP:14125"/>
        <dbReference type="ChEBI" id="CHEBI:15378"/>
        <dbReference type="ChEBI" id="CHEBI:17509"/>
        <dbReference type="ChEBI" id="CHEBI:55474"/>
        <dbReference type="ChEBI" id="CHEBI:59789"/>
        <dbReference type="ChEBI" id="CHEBI:64479"/>
        <dbReference type="ChEBI" id="CHEBI:138651"/>
        <dbReference type="EC" id="2.3.1.184"/>
    </reaction>
</comment>
<dbReference type="GO" id="GO:0007165">
    <property type="term" value="P:signal transduction"/>
    <property type="evidence" value="ECO:0007669"/>
    <property type="project" value="TreeGrafter"/>
</dbReference>
<keyword evidence="4 5" id="KW-0071">Autoinducer synthesis</keyword>
<dbReference type="OrthoDB" id="6169313at2"/>
<proteinExistence type="inferred from homology"/>
<dbReference type="PANTHER" id="PTHR39322">
    <property type="entry name" value="ACYL-HOMOSERINE-LACTONE SYNTHASE"/>
    <property type="match status" value="1"/>
</dbReference>
<keyword evidence="3 6" id="KW-0949">S-adenosyl-L-methionine</keyword>
<dbReference type="PANTHER" id="PTHR39322:SF1">
    <property type="entry name" value="ISOVALERYL-HOMOSERINE LACTONE SYNTHASE"/>
    <property type="match status" value="1"/>
</dbReference>
<dbReference type="Pfam" id="PF00765">
    <property type="entry name" value="Autoind_synth"/>
    <property type="match status" value="1"/>
</dbReference>
<keyword evidence="8" id="KW-1185">Reference proteome</keyword>
<dbReference type="AlphaFoldDB" id="A0A1G8LCU9"/>
<evidence type="ECO:0000313" key="7">
    <source>
        <dbReference type="EMBL" id="SDI53475.1"/>
    </source>
</evidence>
<organism evidence="7 8">
    <name type="scientific">Salipiger marinus</name>
    <dbReference type="NCBI Taxonomy" id="555512"/>
    <lineage>
        <taxon>Bacteria</taxon>
        <taxon>Pseudomonadati</taxon>
        <taxon>Pseudomonadota</taxon>
        <taxon>Alphaproteobacteria</taxon>
        <taxon>Rhodobacterales</taxon>
        <taxon>Roseobacteraceae</taxon>
        <taxon>Salipiger</taxon>
    </lineage>
</organism>
<reference evidence="7 8" key="1">
    <citation type="submission" date="2016-10" db="EMBL/GenBank/DDBJ databases">
        <authorList>
            <person name="de Groot N.N."/>
        </authorList>
    </citation>
    <scope>NUCLEOTIDE SEQUENCE [LARGE SCALE GENOMIC DNA]</scope>
    <source>
        <strain evidence="7 8">DSM 26424</strain>
    </source>
</reference>
<dbReference type="RefSeq" id="WP_089845834.1">
    <property type="nucleotide sequence ID" value="NZ_FNEJ01000006.1"/>
</dbReference>
<dbReference type="PROSITE" id="PS51187">
    <property type="entry name" value="AUTOINDUCER_SYNTH_2"/>
    <property type="match status" value="1"/>
</dbReference>
<keyword evidence="1 5" id="KW-0673">Quorum sensing</keyword>
<evidence type="ECO:0000256" key="2">
    <source>
        <dbReference type="ARBA" id="ARBA00022679"/>
    </source>
</evidence>
<evidence type="ECO:0000313" key="8">
    <source>
        <dbReference type="Proteomes" id="UP000199093"/>
    </source>
</evidence>
<dbReference type="InterPro" id="IPR001690">
    <property type="entry name" value="Autoind_synthase"/>
</dbReference>
<dbReference type="EC" id="2.3.1.184" evidence="6"/>
<evidence type="ECO:0000256" key="4">
    <source>
        <dbReference type="ARBA" id="ARBA00022929"/>
    </source>
</evidence>
<dbReference type="SUPFAM" id="SSF55729">
    <property type="entry name" value="Acyl-CoA N-acyltransferases (Nat)"/>
    <property type="match status" value="1"/>
</dbReference>
<dbReference type="Gene3D" id="3.40.630.30">
    <property type="match status" value="1"/>
</dbReference>
<comment type="similarity">
    <text evidence="5 6">Belongs to the autoinducer synthase family.</text>
</comment>
<sequence length="214" mass="23417">MIRYLYGDQLATQPLLADSMFRDRADQFHTRLGWEVTVDAQGFERDQYDALNPLYVLWQKPCGRHGGSMRFLPTTGRTMVNEHFLHLTEGVRIASPLIWECTRFCLARDAGPGVAAALMLAGGEVMRGLGVEHFVGVFDARMVRIYGRIGASPEVLGHQGEGRGRISVGLWGYSPEAQARVAASAGIEPAQSRRWFEAAFGADPVAPAAAVRAA</sequence>
<evidence type="ECO:0000256" key="1">
    <source>
        <dbReference type="ARBA" id="ARBA00022654"/>
    </source>
</evidence>